<evidence type="ECO:0000256" key="1">
    <source>
        <dbReference type="ARBA" id="ARBA00022723"/>
    </source>
</evidence>
<organism evidence="6 7">
    <name type="scientific">Prorocentrum cordatum</name>
    <dbReference type="NCBI Taxonomy" id="2364126"/>
    <lineage>
        <taxon>Eukaryota</taxon>
        <taxon>Sar</taxon>
        <taxon>Alveolata</taxon>
        <taxon>Dinophyceae</taxon>
        <taxon>Prorocentrales</taxon>
        <taxon>Prorocentraceae</taxon>
        <taxon>Prorocentrum</taxon>
    </lineage>
</organism>
<keyword evidence="2 4" id="KW-0863">Zinc-finger</keyword>
<feature type="domain" description="RING-type" evidence="5">
    <location>
        <begin position="8"/>
        <end position="53"/>
    </location>
</feature>
<keyword evidence="3" id="KW-0862">Zinc</keyword>
<dbReference type="InterPro" id="IPR027370">
    <property type="entry name" value="Znf-RING_euk"/>
</dbReference>
<name>A0ABN9XI31_9DINO</name>
<sequence>MPSDLLQCPVCLEQFQEPQVLPGCGHTFCAACVRQVCEAAAASGSTASCPTCRQAFVPGEVRANFVLADVLREHAEVGSGAGSPIPRRTNDIHLFFQISARISWIGAGTPPGGTSVAAPSALC</sequence>
<dbReference type="Gene3D" id="3.30.40.10">
    <property type="entry name" value="Zinc/RING finger domain, C3HC4 (zinc finger)"/>
    <property type="match status" value="1"/>
</dbReference>
<keyword evidence="7" id="KW-1185">Reference proteome</keyword>
<dbReference type="EMBL" id="CAUYUJ010020603">
    <property type="protein sequence ID" value="CAK0899405.1"/>
    <property type="molecule type" value="Genomic_DNA"/>
</dbReference>
<dbReference type="Pfam" id="PF13445">
    <property type="entry name" value="zf-RING_UBOX"/>
    <property type="match status" value="1"/>
</dbReference>
<accession>A0ABN9XI31</accession>
<feature type="non-terminal residue" evidence="6">
    <location>
        <position position="123"/>
    </location>
</feature>
<reference evidence="6" key="1">
    <citation type="submission" date="2023-10" db="EMBL/GenBank/DDBJ databases">
        <authorList>
            <person name="Chen Y."/>
            <person name="Shah S."/>
            <person name="Dougan E. K."/>
            <person name="Thang M."/>
            <person name="Chan C."/>
        </authorList>
    </citation>
    <scope>NUCLEOTIDE SEQUENCE [LARGE SCALE GENOMIC DNA]</scope>
</reference>
<comment type="caution">
    <text evidence="6">The sequence shown here is derived from an EMBL/GenBank/DDBJ whole genome shotgun (WGS) entry which is preliminary data.</text>
</comment>
<dbReference type="PROSITE" id="PS00518">
    <property type="entry name" value="ZF_RING_1"/>
    <property type="match status" value="1"/>
</dbReference>
<gene>
    <name evidence="6" type="ORF">PCOR1329_LOCUS76919</name>
</gene>
<keyword evidence="1" id="KW-0479">Metal-binding</keyword>
<dbReference type="InterPro" id="IPR013083">
    <property type="entry name" value="Znf_RING/FYVE/PHD"/>
</dbReference>
<evidence type="ECO:0000313" key="7">
    <source>
        <dbReference type="Proteomes" id="UP001189429"/>
    </source>
</evidence>
<dbReference type="InterPro" id="IPR017907">
    <property type="entry name" value="Znf_RING_CS"/>
</dbReference>
<dbReference type="InterPro" id="IPR001841">
    <property type="entry name" value="Znf_RING"/>
</dbReference>
<dbReference type="SMART" id="SM00184">
    <property type="entry name" value="RING"/>
    <property type="match status" value="1"/>
</dbReference>
<protein>
    <recommendedName>
        <fullName evidence="5">RING-type domain-containing protein</fullName>
    </recommendedName>
</protein>
<evidence type="ECO:0000313" key="6">
    <source>
        <dbReference type="EMBL" id="CAK0899405.1"/>
    </source>
</evidence>
<dbReference type="PROSITE" id="PS50089">
    <property type="entry name" value="ZF_RING_2"/>
    <property type="match status" value="1"/>
</dbReference>
<evidence type="ECO:0000259" key="5">
    <source>
        <dbReference type="PROSITE" id="PS50089"/>
    </source>
</evidence>
<dbReference type="InterPro" id="IPR050143">
    <property type="entry name" value="TRIM/RBCC"/>
</dbReference>
<dbReference type="SUPFAM" id="SSF57850">
    <property type="entry name" value="RING/U-box"/>
    <property type="match status" value="1"/>
</dbReference>
<evidence type="ECO:0000256" key="4">
    <source>
        <dbReference type="PROSITE-ProRule" id="PRU00175"/>
    </source>
</evidence>
<dbReference type="Proteomes" id="UP001189429">
    <property type="component" value="Unassembled WGS sequence"/>
</dbReference>
<evidence type="ECO:0000256" key="3">
    <source>
        <dbReference type="ARBA" id="ARBA00022833"/>
    </source>
</evidence>
<proteinExistence type="predicted"/>
<evidence type="ECO:0000256" key="2">
    <source>
        <dbReference type="ARBA" id="ARBA00022771"/>
    </source>
</evidence>
<dbReference type="PANTHER" id="PTHR24103">
    <property type="entry name" value="E3 UBIQUITIN-PROTEIN LIGASE TRIM"/>
    <property type="match status" value="1"/>
</dbReference>